<gene>
    <name evidence="2" type="ordered locus">RPA2069</name>
    <name evidence="3" type="ORF">TX73_010665</name>
</gene>
<feature type="transmembrane region" description="Helical" evidence="1">
    <location>
        <begin position="392"/>
        <end position="412"/>
    </location>
</feature>
<name>Q6N835_RHOPA</name>
<feature type="transmembrane region" description="Helical" evidence="1">
    <location>
        <begin position="92"/>
        <end position="113"/>
    </location>
</feature>
<dbReference type="RefSeq" id="WP_011157624.1">
    <property type="nucleotide sequence ID" value="NZ_CP116810.1"/>
</dbReference>
<evidence type="ECO:0000313" key="3">
    <source>
        <dbReference type="EMBL" id="WCL92220.1"/>
    </source>
</evidence>
<feature type="transmembrane region" description="Helical" evidence="1">
    <location>
        <begin position="20"/>
        <end position="43"/>
    </location>
</feature>
<evidence type="ECO:0000313" key="2">
    <source>
        <dbReference type="EMBL" id="CAE27510.1"/>
    </source>
</evidence>
<feature type="transmembrane region" description="Helical" evidence="1">
    <location>
        <begin position="151"/>
        <end position="172"/>
    </location>
</feature>
<reference evidence="3" key="1">
    <citation type="submission" date="2003-07" db="EMBL/GenBank/DDBJ databases">
        <authorList>
            <consortium name="Rhodopseudomonas genome consortium"/>
            <person name="Larimer F."/>
            <person name="Harwood C."/>
        </authorList>
    </citation>
    <scope>NUCLEOTIDE SEQUENCE</scope>
    <source>
        <strain evidence="3">CGA009</strain>
    </source>
</reference>
<dbReference type="EMBL" id="BX572599">
    <property type="protein sequence ID" value="CAE27510.1"/>
    <property type="molecule type" value="Genomic_DNA"/>
</dbReference>
<dbReference type="KEGG" id="rpa:TX73_010665"/>
<evidence type="ECO:0000256" key="1">
    <source>
        <dbReference type="SAM" id="Phobius"/>
    </source>
</evidence>
<keyword evidence="1" id="KW-1133">Transmembrane helix</keyword>
<dbReference type="GeneID" id="66893115"/>
<keyword evidence="1" id="KW-0472">Membrane</keyword>
<feature type="transmembrane region" description="Helical" evidence="1">
    <location>
        <begin position="317"/>
        <end position="336"/>
    </location>
</feature>
<dbReference type="EMBL" id="CP116810">
    <property type="protein sequence ID" value="WCL92220.1"/>
    <property type="molecule type" value="Genomic_DNA"/>
</dbReference>
<dbReference type="Proteomes" id="UP000001426">
    <property type="component" value="Chromosome"/>
</dbReference>
<feature type="transmembrane region" description="Helical" evidence="1">
    <location>
        <begin position="192"/>
        <end position="215"/>
    </location>
</feature>
<keyword evidence="1" id="KW-0812">Transmembrane</keyword>
<feature type="transmembrane region" description="Helical" evidence="1">
    <location>
        <begin position="58"/>
        <end position="80"/>
    </location>
</feature>
<keyword evidence="4" id="KW-1185">Reference proteome</keyword>
<feature type="transmembrane region" description="Helical" evidence="1">
    <location>
        <begin position="227"/>
        <end position="245"/>
    </location>
</feature>
<accession>Q6N835</accession>
<dbReference type="STRING" id="258594.RPA2069"/>
<feature type="transmembrane region" description="Helical" evidence="1">
    <location>
        <begin position="287"/>
        <end position="311"/>
    </location>
</feature>
<protein>
    <recommendedName>
        <fullName evidence="5">NnrS family protein</fullName>
    </recommendedName>
</protein>
<evidence type="ECO:0000313" key="4">
    <source>
        <dbReference type="Proteomes" id="UP000001426"/>
    </source>
</evidence>
<feature type="transmembrane region" description="Helical" evidence="1">
    <location>
        <begin position="251"/>
        <end position="275"/>
    </location>
</feature>
<dbReference type="eggNOG" id="COG3278">
    <property type="taxonomic scope" value="Bacteria"/>
</dbReference>
<proteinExistence type="predicted"/>
<dbReference type="HOGENOM" id="CLU_642320_0_0_5"/>
<dbReference type="AlphaFoldDB" id="Q6N835"/>
<reference evidence="2 4" key="2">
    <citation type="journal article" date="2004" name="Nat. Biotechnol.">
        <title>Complete genome sequence of the metabolically versatile photosynthetic bacterium Rhodopseudomonas palustris.</title>
        <authorList>
            <person name="Larimer F.W."/>
            <person name="Chain P."/>
            <person name="Hauser L."/>
            <person name="Lamerdin J."/>
            <person name="Malfatti S."/>
            <person name="Do L."/>
            <person name="Land M.L."/>
            <person name="Pelletier D.A."/>
            <person name="Beatty J.T."/>
            <person name="Lang A.S."/>
            <person name="Tabita F.R."/>
            <person name="Gibson J.L."/>
            <person name="Hanson T.E."/>
            <person name="Bobst C."/>
            <person name="Torres J.L."/>
            <person name="Peres C."/>
            <person name="Harrison F.H."/>
            <person name="Gibson J."/>
            <person name="Harwood C.S."/>
        </authorList>
    </citation>
    <scope>NUCLEOTIDE SEQUENCE [LARGE SCALE GENOMIC DNA]</scope>
    <source>
        <strain evidence="4">ATCC BAA-98 / CGA009</strain>
        <strain evidence="2">CGA009</strain>
    </source>
</reference>
<sequence>MIGASGFLGSAKSRLLPASVPFRFFVAAAVGHVLLWGAVLIAANDFPRFRGGAGPSLAAVHLLTLGVLTFTAVGAAVQLLPVATTRPLVAVWPIRLASWLLIPGAVVLIAGMATVDNTWMIAGAAASTLGLLLFAALLADNLRRAGSMPVVRAYGWAAFASLIALVALGLALSLDERFGFLIDHAAAARAHMILGGFGFMGMLALGFSHVLIPMFALSNAPDQRMAWFGFAAAAAAVALGTIGALRDVTALQSAACVVGVVAVGLHLGLMHVALAGGMRKRLGLSFVLIRSSWVMLTLTPLAALAALQGWAGLGGPTLFGLMALGGWLMTLLLGVLQRIVPFLASMHISRASGGPPLLTDLGIAAPLKIHAVCHLIAIPALGLAIVLDSAQLAAGAAVIGAVGALAFAAYLASILPAQLRSHPQLTF</sequence>
<organism evidence="2">
    <name type="scientific">Rhodopseudomonas palustris (strain ATCC BAA-98 / CGA009)</name>
    <dbReference type="NCBI Taxonomy" id="258594"/>
    <lineage>
        <taxon>Bacteria</taxon>
        <taxon>Pseudomonadati</taxon>
        <taxon>Pseudomonadota</taxon>
        <taxon>Alphaproteobacteria</taxon>
        <taxon>Hyphomicrobiales</taxon>
        <taxon>Nitrobacteraceae</taxon>
        <taxon>Rhodopseudomonas</taxon>
    </lineage>
</organism>
<feature type="transmembrane region" description="Helical" evidence="1">
    <location>
        <begin position="357"/>
        <end position="386"/>
    </location>
</feature>
<feature type="transmembrane region" description="Helical" evidence="1">
    <location>
        <begin position="119"/>
        <end position="139"/>
    </location>
</feature>
<evidence type="ECO:0008006" key="5">
    <source>
        <dbReference type="Google" id="ProtNLM"/>
    </source>
</evidence>
<reference evidence="3" key="3">
    <citation type="submission" date="2022-12" db="EMBL/GenBank/DDBJ databases">
        <title>Complete genome sequence of Rhodopseudomonas palustris CGA0092 and corrections to the R. palustris CGA009 genome sequence.</title>
        <authorList>
            <person name="Mazny B.R."/>
            <person name="Sheff O.F."/>
            <person name="LaSarre B."/>
            <person name="McKinlay A."/>
            <person name="McKinlay J.B."/>
        </authorList>
    </citation>
    <scope>NUCLEOTIDE SEQUENCE</scope>
    <source>
        <strain evidence="3">CGA009</strain>
    </source>
</reference>